<evidence type="ECO:0000313" key="2">
    <source>
        <dbReference type="EMBL" id="AJY73535.1"/>
    </source>
</evidence>
<evidence type="ECO:0008006" key="4">
    <source>
        <dbReference type="Google" id="ProtNLM"/>
    </source>
</evidence>
<keyword evidence="1" id="KW-1133">Transmembrane helix</keyword>
<dbReference type="PANTHER" id="PTHR37305">
    <property type="entry name" value="INTEGRAL MEMBRANE PROTEIN-RELATED"/>
    <property type="match status" value="1"/>
</dbReference>
<dbReference type="EMBL" id="CP011058">
    <property type="protein sequence ID" value="AJY73535.1"/>
    <property type="molecule type" value="Genomic_DNA"/>
</dbReference>
<dbReference type="HOGENOM" id="CLU_097912_0_0_9"/>
<accession>A0A0D5NEE7</accession>
<feature type="transmembrane region" description="Helical" evidence="1">
    <location>
        <begin position="179"/>
        <end position="203"/>
    </location>
</feature>
<gene>
    <name evidence="2" type="ORF">VN24_01455</name>
</gene>
<keyword evidence="3" id="KW-1185">Reference proteome</keyword>
<feature type="transmembrane region" description="Helical" evidence="1">
    <location>
        <begin position="223"/>
        <end position="244"/>
    </location>
</feature>
<reference evidence="3" key="2">
    <citation type="submission" date="2015-03" db="EMBL/GenBank/DDBJ databases">
        <title>Genome sequence of Paenibacillus beijingensis strain DSM 24997T.</title>
        <authorList>
            <person name="Kwak Y."/>
            <person name="Shin J.-H."/>
        </authorList>
    </citation>
    <scope>NUCLEOTIDE SEQUENCE [LARGE SCALE GENOMIC DNA]</scope>
    <source>
        <strain evidence="3">DSM 24997</strain>
    </source>
</reference>
<dbReference type="PANTHER" id="PTHR37305:SF1">
    <property type="entry name" value="MEMBRANE PROTEIN"/>
    <property type="match status" value="1"/>
</dbReference>
<reference evidence="2 3" key="1">
    <citation type="journal article" date="2015" name="J. Biotechnol.">
        <title>Complete genome sequence of Paenibacillus beijingensis 7188(T) (=DSM 24997(T)), a novel rhizobacterium from jujube garden soil.</title>
        <authorList>
            <person name="Kwak Y."/>
            <person name="Shin J.H."/>
        </authorList>
    </citation>
    <scope>NUCLEOTIDE SEQUENCE [LARGE SCALE GENOMIC DNA]</scope>
    <source>
        <strain evidence="2 3">DSM 24997</strain>
    </source>
</reference>
<dbReference type="KEGG" id="pbj:VN24_01455"/>
<dbReference type="AlphaFoldDB" id="A0A0D5NEE7"/>
<dbReference type="OrthoDB" id="1711106at2"/>
<feature type="transmembrane region" description="Helical" evidence="1">
    <location>
        <begin position="146"/>
        <end position="167"/>
    </location>
</feature>
<dbReference type="PATRIC" id="fig|1126833.4.peg.326"/>
<dbReference type="RefSeq" id="WP_045668970.1">
    <property type="nucleotide sequence ID" value="NZ_CP011058.1"/>
</dbReference>
<proteinExistence type="predicted"/>
<evidence type="ECO:0000256" key="1">
    <source>
        <dbReference type="SAM" id="Phobius"/>
    </source>
</evidence>
<sequence length="249" mass="27036">MHSLVANVRNEMEKLWKRRRTKAFLLLTVLLPALSAVLLATLQNNIGVFGGLGSDLPMMMLGLFTFALLPLFLFMSAADSFSGEAAARTLKLVLVRPISRTKVFASKVAAIAFYIAVHLGVLWMASVLSGWFVPGGDMTGGLPDSLIAYSAAFVPMTAIGLIAVFIAQCFSNTSGVITLNIIIYAAAKILPFIYPQVSLWSVFSYTNWYVLLVGDGISVQKGLNMSVLLLSYCIMAYTAGSMLFDRKQL</sequence>
<evidence type="ECO:0000313" key="3">
    <source>
        <dbReference type="Proteomes" id="UP000032633"/>
    </source>
</evidence>
<organism evidence="2 3">
    <name type="scientific">Paenibacillus beijingensis</name>
    <dbReference type="NCBI Taxonomy" id="1126833"/>
    <lineage>
        <taxon>Bacteria</taxon>
        <taxon>Bacillati</taxon>
        <taxon>Bacillota</taxon>
        <taxon>Bacilli</taxon>
        <taxon>Bacillales</taxon>
        <taxon>Paenibacillaceae</taxon>
        <taxon>Paenibacillus</taxon>
    </lineage>
</organism>
<feature type="transmembrane region" description="Helical" evidence="1">
    <location>
        <begin position="63"/>
        <end position="87"/>
    </location>
</feature>
<dbReference type="Pfam" id="PF12730">
    <property type="entry name" value="ABC2_membrane_4"/>
    <property type="match status" value="1"/>
</dbReference>
<dbReference type="Proteomes" id="UP000032633">
    <property type="component" value="Chromosome"/>
</dbReference>
<protein>
    <recommendedName>
        <fullName evidence="4">ABC transporter permease</fullName>
    </recommendedName>
</protein>
<dbReference type="STRING" id="1126833.VN24_01455"/>
<keyword evidence="1" id="KW-0812">Transmembrane</keyword>
<feature type="transmembrane region" description="Helical" evidence="1">
    <location>
        <begin position="108"/>
        <end position="134"/>
    </location>
</feature>
<name>A0A0D5NEE7_9BACL</name>
<keyword evidence="1" id="KW-0472">Membrane</keyword>